<dbReference type="GO" id="GO:0050808">
    <property type="term" value="P:synapse organization"/>
    <property type="evidence" value="ECO:0007669"/>
    <property type="project" value="TreeGrafter"/>
</dbReference>
<accession>A0AAD5QJZ3</accession>
<dbReference type="InterPro" id="IPR013098">
    <property type="entry name" value="Ig_I-set"/>
</dbReference>
<evidence type="ECO:0000256" key="7">
    <source>
        <dbReference type="ARBA" id="ARBA00023157"/>
    </source>
</evidence>
<dbReference type="InterPro" id="IPR009138">
    <property type="entry name" value="Neural_cell_adh"/>
</dbReference>
<dbReference type="PRINTS" id="PR01838">
    <property type="entry name" value="NCAMFAMILY"/>
</dbReference>
<dbReference type="SMART" id="SM00409">
    <property type="entry name" value="IG"/>
    <property type="match status" value="4"/>
</dbReference>
<evidence type="ECO:0000313" key="12">
    <source>
        <dbReference type="Proteomes" id="UP001196413"/>
    </source>
</evidence>
<evidence type="ECO:0000256" key="2">
    <source>
        <dbReference type="ARBA" id="ARBA00022692"/>
    </source>
</evidence>
<dbReference type="AlphaFoldDB" id="A0AAD5QJZ3"/>
<keyword evidence="4" id="KW-0677">Repeat</keyword>
<dbReference type="GO" id="GO:0043025">
    <property type="term" value="C:neuronal cell body"/>
    <property type="evidence" value="ECO:0007669"/>
    <property type="project" value="TreeGrafter"/>
</dbReference>
<dbReference type="PROSITE" id="PS50835">
    <property type="entry name" value="IG_LIKE"/>
    <property type="match status" value="4"/>
</dbReference>
<evidence type="ECO:0000256" key="1">
    <source>
        <dbReference type="ARBA" id="ARBA00004167"/>
    </source>
</evidence>
<evidence type="ECO:0000256" key="8">
    <source>
        <dbReference type="ARBA" id="ARBA00023180"/>
    </source>
</evidence>
<dbReference type="PANTHER" id="PTHR45080:SF8">
    <property type="entry name" value="IG-LIKE DOMAIN-CONTAINING PROTEIN"/>
    <property type="match status" value="1"/>
</dbReference>
<feature type="domain" description="Ig-like" evidence="10">
    <location>
        <begin position="224"/>
        <end position="310"/>
    </location>
</feature>
<dbReference type="FunFam" id="2.60.40.10:FF:000032">
    <property type="entry name" value="palladin isoform X1"/>
    <property type="match status" value="2"/>
</dbReference>
<dbReference type="InterPro" id="IPR007110">
    <property type="entry name" value="Ig-like_dom"/>
</dbReference>
<keyword evidence="6" id="KW-0472">Membrane</keyword>
<reference evidence="11" key="1">
    <citation type="submission" date="2021-06" db="EMBL/GenBank/DDBJ databases">
        <title>Parelaphostrongylus tenuis whole genome reference sequence.</title>
        <authorList>
            <person name="Garwood T.J."/>
            <person name="Larsen P.A."/>
            <person name="Fountain-Jones N.M."/>
            <person name="Garbe J.R."/>
            <person name="Macchietto M.G."/>
            <person name="Kania S.A."/>
            <person name="Gerhold R.W."/>
            <person name="Richards J.E."/>
            <person name="Wolf T.M."/>
        </authorList>
    </citation>
    <scope>NUCLEOTIDE SEQUENCE</scope>
    <source>
        <strain evidence="11">MNPRO001-30</strain>
        <tissue evidence="11">Meninges</tissue>
    </source>
</reference>
<organism evidence="11 12">
    <name type="scientific">Parelaphostrongylus tenuis</name>
    <name type="common">Meningeal worm</name>
    <dbReference type="NCBI Taxonomy" id="148309"/>
    <lineage>
        <taxon>Eukaryota</taxon>
        <taxon>Metazoa</taxon>
        <taxon>Ecdysozoa</taxon>
        <taxon>Nematoda</taxon>
        <taxon>Chromadorea</taxon>
        <taxon>Rhabditida</taxon>
        <taxon>Rhabditina</taxon>
        <taxon>Rhabditomorpha</taxon>
        <taxon>Strongyloidea</taxon>
        <taxon>Metastrongylidae</taxon>
        <taxon>Parelaphostrongylus</taxon>
    </lineage>
</organism>
<dbReference type="InterPro" id="IPR036179">
    <property type="entry name" value="Ig-like_dom_sf"/>
</dbReference>
<keyword evidence="8" id="KW-0325">Glycoprotein</keyword>
<dbReference type="InterPro" id="IPR050958">
    <property type="entry name" value="Cell_Adh-Cytoskel_Orgn"/>
</dbReference>
<evidence type="ECO:0000313" key="11">
    <source>
        <dbReference type="EMBL" id="KAJ1352359.1"/>
    </source>
</evidence>
<keyword evidence="3" id="KW-0732">Signal</keyword>
<dbReference type="InterPro" id="IPR013783">
    <property type="entry name" value="Ig-like_fold"/>
</dbReference>
<evidence type="ECO:0000256" key="6">
    <source>
        <dbReference type="ARBA" id="ARBA00023136"/>
    </source>
</evidence>
<keyword evidence="7" id="KW-1015">Disulfide bond</keyword>
<comment type="subcellular location">
    <subcellularLocation>
        <location evidence="1">Membrane</location>
        <topology evidence="1">Single-pass membrane protein</topology>
    </subcellularLocation>
</comment>
<dbReference type="GO" id="GO:0005886">
    <property type="term" value="C:plasma membrane"/>
    <property type="evidence" value="ECO:0007669"/>
    <property type="project" value="UniProtKB-ARBA"/>
</dbReference>
<protein>
    <recommendedName>
        <fullName evidence="10">Ig-like domain-containing protein</fullName>
    </recommendedName>
</protein>
<dbReference type="EMBL" id="JAHQIW010001369">
    <property type="protein sequence ID" value="KAJ1352359.1"/>
    <property type="molecule type" value="Genomic_DNA"/>
</dbReference>
<evidence type="ECO:0000259" key="10">
    <source>
        <dbReference type="PROSITE" id="PS50835"/>
    </source>
</evidence>
<keyword evidence="2" id="KW-0812">Transmembrane</keyword>
<feature type="domain" description="Ig-like" evidence="10">
    <location>
        <begin position="38"/>
        <end position="123"/>
    </location>
</feature>
<gene>
    <name evidence="11" type="ORF">KIN20_008682</name>
</gene>
<dbReference type="InterPro" id="IPR003598">
    <property type="entry name" value="Ig_sub2"/>
</dbReference>
<keyword evidence="12" id="KW-1185">Reference proteome</keyword>
<comment type="caution">
    <text evidence="11">The sequence shown here is derived from an EMBL/GenBank/DDBJ whole genome shotgun (WGS) entry which is preliminary data.</text>
</comment>
<dbReference type="Proteomes" id="UP001196413">
    <property type="component" value="Unassembled WGS sequence"/>
</dbReference>
<evidence type="ECO:0000256" key="4">
    <source>
        <dbReference type="ARBA" id="ARBA00022737"/>
    </source>
</evidence>
<evidence type="ECO:0000256" key="3">
    <source>
        <dbReference type="ARBA" id="ARBA00022729"/>
    </source>
</evidence>
<evidence type="ECO:0000256" key="9">
    <source>
        <dbReference type="ARBA" id="ARBA00023319"/>
    </source>
</evidence>
<dbReference type="Gene3D" id="2.60.40.10">
    <property type="entry name" value="Immunoglobulins"/>
    <property type="match status" value="4"/>
</dbReference>
<feature type="domain" description="Ig-like" evidence="10">
    <location>
        <begin position="129"/>
        <end position="221"/>
    </location>
</feature>
<dbReference type="Pfam" id="PF13927">
    <property type="entry name" value="Ig_3"/>
    <property type="match status" value="1"/>
</dbReference>
<dbReference type="InterPro" id="IPR003599">
    <property type="entry name" value="Ig_sub"/>
</dbReference>
<proteinExistence type="predicted"/>
<dbReference type="SMART" id="SM00408">
    <property type="entry name" value="IGc2"/>
    <property type="match status" value="4"/>
</dbReference>
<keyword evidence="9" id="KW-0393">Immunoglobulin domain</keyword>
<dbReference type="PANTHER" id="PTHR45080">
    <property type="entry name" value="CONTACTIN 5"/>
    <property type="match status" value="1"/>
</dbReference>
<sequence>MLEIMDTKKEHAGVWVCTAENDAGARELEILLDVFIPPTVRVTSEGAIKAVGETVTLFCEATGNPPPNLSWSKAGKPIFNTVDRYRISLKGARLDIPHMEPSYVGGYTCNAHNDAGSTEATIHVDVLVPPLINRNNIDMSPRLPTGQTLMLICDASGKPRPEIKWFINDTEITSTTEGIELGNTGRFIKVNNITLKDRGVYLCVALNVAGNDTVFYNVEVVQAPIILNGGAQQVIEGELARIECLAEGYPTPVISWLRNGIRVETGVQGVRYIAEGKMLTVIEARSSDSGIYVCSATNEAGSEQQAYTLEVLVAPKIVTTSSPNASVPFGSSFSLKCGVRGYPEPSISWSRNGVELTSNTEGTTIGEDGTLTTTAVSSQITVYKCTVKMMLAATR</sequence>
<evidence type="ECO:0000256" key="5">
    <source>
        <dbReference type="ARBA" id="ARBA00022989"/>
    </source>
</evidence>
<feature type="domain" description="Ig-like" evidence="10">
    <location>
        <begin position="315"/>
        <end position="395"/>
    </location>
</feature>
<dbReference type="GO" id="GO:0007156">
    <property type="term" value="P:homophilic cell adhesion via plasma membrane adhesion molecules"/>
    <property type="evidence" value="ECO:0007669"/>
    <property type="project" value="TreeGrafter"/>
</dbReference>
<dbReference type="GO" id="GO:0030424">
    <property type="term" value="C:axon"/>
    <property type="evidence" value="ECO:0007669"/>
    <property type="project" value="TreeGrafter"/>
</dbReference>
<name>A0AAD5QJZ3_PARTN</name>
<keyword evidence="5" id="KW-1133">Transmembrane helix</keyword>
<dbReference type="Pfam" id="PF07679">
    <property type="entry name" value="I-set"/>
    <property type="match status" value="3"/>
</dbReference>
<dbReference type="SUPFAM" id="SSF48726">
    <property type="entry name" value="Immunoglobulin"/>
    <property type="match status" value="5"/>
</dbReference>
<dbReference type="GO" id="GO:0008046">
    <property type="term" value="F:axon guidance receptor activity"/>
    <property type="evidence" value="ECO:0007669"/>
    <property type="project" value="TreeGrafter"/>
</dbReference>